<feature type="domain" description="Distal membrane-arm assembly complex protein 1-like" evidence="1">
    <location>
        <begin position="23"/>
        <end position="58"/>
    </location>
</feature>
<proteinExistence type="predicted"/>
<name>A0A9N9I838_9GLOM</name>
<dbReference type="Pfam" id="PF15055">
    <property type="entry name" value="DMAC1_Dmo2"/>
    <property type="match status" value="1"/>
</dbReference>
<evidence type="ECO:0000313" key="3">
    <source>
        <dbReference type="Proteomes" id="UP000789342"/>
    </source>
</evidence>
<reference evidence="2" key="1">
    <citation type="submission" date="2021-06" db="EMBL/GenBank/DDBJ databases">
        <authorList>
            <person name="Kallberg Y."/>
            <person name="Tangrot J."/>
            <person name="Rosling A."/>
        </authorList>
    </citation>
    <scope>NUCLEOTIDE SEQUENCE</scope>
    <source>
        <strain evidence="2">CL551</strain>
    </source>
</reference>
<evidence type="ECO:0000313" key="2">
    <source>
        <dbReference type="EMBL" id="CAG8724611.1"/>
    </source>
</evidence>
<gene>
    <name evidence="2" type="ORF">AMORRO_LOCUS13564</name>
</gene>
<keyword evidence="3" id="KW-1185">Reference proteome</keyword>
<accession>A0A9N9I838</accession>
<protein>
    <submittedName>
        <fullName evidence="2">9795_t:CDS:1</fullName>
    </submittedName>
</protein>
<dbReference type="InterPro" id="IPR028036">
    <property type="entry name" value="DMAC1-like_dom"/>
</dbReference>
<dbReference type="OrthoDB" id="6604875at2759"/>
<dbReference type="EMBL" id="CAJVPV010023759">
    <property type="protein sequence ID" value="CAG8724611.1"/>
    <property type="molecule type" value="Genomic_DNA"/>
</dbReference>
<evidence type="ECO:0000259" key="1">
    <source>
        <dbReference type="Pfam" id="PF15055"/>
    </source>
</evidence>
<dbReference type="AlphaFoldDB" id="A0A9N9I838"/>
<organism evidence="2 3">
    <name type="scientific">Acaulospora morrowiae</name>
    <dbReference type="NCBI Taxonomy" id="94023"/>
    <lineage>
        <taxon>Eukaryota</taxon>
        <taxon>Fungi</taxon>
        <taxon>Fungi incertae sedis</taxon>
        <taxon>Mucoromycota</taxon>
        <taxon>Glomeromycotina</taxon>
        <taxon>Glomeromycetes</taxon>
        <taxon>Diversisporales</taxon>
        <taxon>Acaulosporaceae</taxon>
        <taxon>Acaulospora</taxon>
    </lineage>
</organism>
<dbReference type="Proteomes" id="UP000789342">
    <property type="component" value="Unassembled WGS sequence"/>
</dbReference>
<feature type="non-terminal residue" evidence="2">
    <location>
        <position position="84"/>
    </location>
</feature>
<sequence>MNPKSNLPRSLPPDTISQNEYQDCLSCKLVGSATFVGLGSYSFCLAKKSSNFGKVGFGMLGLCEYLPDSLFNLSGETYEISKIP</sequence>
<comment type="caution">
    <text evidence="2">The sequence shown here is derived from an EMBL/GenBank/DDBJ whole genome shotgun (WGS) entry which is preliminary data.</text>
</comment>